<dbReference type="SUPFAM" id="SSF103473">
    <property type="entry name" value="MFS general substrate transporter"/>
    <property type="match status" value="1"/>
</dbReference>
<dbReference type="Gene3D" id="1.20.1250.20">
    <property type="entry name" value="MFS general substrate transporter like domains"/>
    <property type="match status" value="1"/>
</dbReference>
<name>A0AAD4XW00_9MAGN</name>
<evidence type="ECO:0000256" key="6">
    <source>
        <dbReference type="SAM" id="Phobius"/>
    </source>
</evidence>
<evidence type="ECO:0000313" key="8">
    <source>
        <dbReference type="Proteomes" id="UP001202328"/>
    </source>
</evidence>
<evidence type="ECO:0000256" key="1">
    <source>
        <dbReference type="ARBA" id="ARBA00004370"/>
    </source>
</evidence>
<dbReference type="GO" id="GO:0016020">
    <property type="term" value="C:membrane"/>
    <property type="evidence" value="ECO:0007669"/>
    <property type="project" value="UniProtKB-SubCell"/>
</dbReference>
<reference evidence="7" key="1">
    <citation type="submission" date="2022-04" db="EMBL/GenBank/DDBJ databases">
        <title>A functionally conserved STORR gene fusion in Papaver species that diverged 16.8 million years ago.</title>
        <authorList>
            <person name="Catania T."/>
        </authorList>
    </citation>
    <scope>NUCLEOTIDE SEQUENCE</scope>
    <source>
        <strain evidence="7">S-188037</strain>
    </source>
</reference>
<evidence type="ECO:0000256" key="4">
    <source>
        <dbReference type="ARBA" id="ARBA00022989"/>
    </source>
</evidence>
<sequence>MYTCCEVGKESDAFRLLIKSETTDEDELSLSGSNIFFKIRSAWSNPLVRKQFVVGTCLQAAQQLVGINALIYCIPSIHRMIGFRASDPKDDIPFMKTSLSASFGLLSIPSGICCTFCLMERFGKRKMLSWSIYCVIAVLLGLSSVFIISPDTGEIESRFNTCSSYLDILGQSSGACPIPESSGTLQDCYNVLALPVIFMFSMLMLSSNLEIIPWIMNSQMYPTEVRGIYGGTAAAANWTFFLIVIIFSFFVTKT</sequence>
<comment type="caution">
    <text evidence="7">The sequence shown here is derived from an EMBL/GenBank/DDBJ whole genome shotgun (WGS) entry which is preliminary data.</text>
</comment>
<feature type="transmembrane region" description="Helical" evidence="6">
    <location>
        <begin position="99"/>
        <end position="118"/>
    </location>
</feature>
<protein>
    <recommendedName>
        <fullName evidence="9">Major facilitator superfamily (MFS) profile domain-containing protein</fullName>
    </recommendedName>
</protein>
<dbReference type="InterPro" id="IPR036259">
    <property type="entry name" value="MFS_trans_sf"/>
</dbReference>
<dbReference type="Pfam" id="PF00083">
    <property type="entry name" value="Sugar_tr"/>
    <property type="match status" value="1"/>
</dbReference>
<feature type="transmembrane region" description="Helical" evidence="6">
    <location>
        <begin position="192"/>
        <end position="216"/>
    </location>
</feature>
<keyword evidence="8" id="KW-1185">Reference proteome</keyword>
<feature type="transmembrane region" description="Helical" evidence="6">
    <location>
        <begin position="130"/>
        <end position="149"/>
    </location>
</feature>
<evidence type="ECO:0000313" key="7">
    <source>
        <dbReference type="EMBL" id="KAI3960366.1"/>
    </source>
</evidence>
<dbReference type="AlphaFoldDB" id="A0AAD4XW00"/>
<dbReference type="Proteomes" id="UP001202328">
    <property type="component" value="Unassembled WGS sequence"/>
</dbReference>
<dbReference type="GO" id="GO:0005366">
    <property type="term" value="F:myo-inositol:proton symporter activity"/>
    <property type="evidence" value="ECO:0007669"/>
    <property type="project" value="TreeGrafter"/>
</dbReference>
<evidence type="ECO:0000256" key="2">
    <source>
        <dbReference type="ARBA" id="ARBA00022448"/>
    </source>
</evidence>
<evidence type="ECO:0000256" key="3">
    <source>
        <dbReference type="ARBA" id="ARBA00022692"/>
    </source>
</evidence>
<keyword evidence="3 6" id="KW-0812">Transmembrane</keyword>
<proteinExistence type="predicted"/>
<keyword evidence="4 6" id="KW-1133">Transmembrane helix</keyword>
<keyword evidence="5 6" id="KW-0472">Membrane</keyword>
<dbReference type="PANTHER" id="PTHR48020">
    <property type="entry name" value="PROTON MYO-INOSITOL COTRANSPORTER"/>
    <property type="match status" value="1"/>
</dbReference>
<feature type="transmembrane region" description="Helical" evidence="6">
    <location>
        <begin position="228"/>
        <end position="251"/>
    </location>
</feature>
<gene>
    <name evidence="7" type="ORF">MKW98_017090</name>
</gene>
<dbReference type="InterPro" id="IPR005828">
    <property type="entry name" value="MFS_sugar_transport-like"/>
</dbReference>
<accession>A0AAD4XW00</accession>
<organism evidence="7 8">
    <name type="scientific">Papaver atlanticum</name>
    <dbReference type="NCBI Taxonomy" id="357466"/>
    <lineage>
        <taxon>Eukaryota</taxon>
        <taxon>Viridiplantae</taxon>
        <taxon>Streptophyta</taxon>
        <taxon>Embryophyta</taxon>
        <taxon>Tracheophyta</taxon>
        <taxon>Spermatophyta</taxon>
        <taxon>Magnoliopsida</taxon>
        <taxon>Ranunculales</taxon>
        <taxon>Papaveraceae</taxon>
        <taxon>Papaveroideae</taxon>
        <taxon>Papaver</taxon>
    </lineage>
</organism>
<comment type="subcellular location">
    <subcellularLocation>
        <location evidence="1">Membrane</location>
    </subcellularLocation>
</comment>
<evidence type="ECO:0000256" key="5">
    <source>
        <dbReference type="ARBA" id="ARBA00023136"/>
    </source>
</evidence>
<dbReference type="EMBL" id="JAJJMB010000948">
    <property type="protein sequence ID" value="KAI3960366.1"/>
    <property type="molecule type" value="Genomic_DNA"/>
</dbReference>
<dbReference type="InterPro" id="IPR050814">
    <property type="entry name" value="Myo-inositol_Transporter"/>
</dbReference>
<keyword evidence="2" id="KW-0813">Transport</keyword>
<dbReference type="PANTHER" id="PTHR48020:SF20">
    <property type="entry name" value="INOSITOL TRANSPORTER 4-LIKE"/>
    <property type="match status" value="1"/>
</dbReference>
<evidence type="ECO:0008006" key="9">
    <source>
        <dbReference type="Google" id="ProtNLM"/>
    </source>
</evidence>